<reference evidence="3 4" key="1">
    <citation type="journal article" date="2018" name="Mol. Biol. Evol.">
        <title>Broad Genomic Sampling Reveals a Smut Pathogenic Ancestry of the Fungal Clade Ustilaginomycotina.</title>
        <authorList>
            <person name="Kijpornyongpan T."/>
            <person name="Mondo S.J."/>
            <person name="Barry K."/>
            <person name="Sandor L."/>
            <person name="Lee J."/>
            <person name="Lipzen A."/>
            <person name="Pangilinan J."/>
            <person name="LaButti K."/>
            <person name="Hainaut M."/>
            <person name="Henrissat B."/>
            <person name="Grigoriev I.V."/>
            <person name="Spatafora J.W."/>
            <person name="Aime M.C."/>
        </authorList>
    </citation>
    <scope>NUCLEOTIDE SEQUENCE [LARGE SCALE GENOMIC DNA]</scope>
    <source>
        <strain evidence="3 4">MCA 4186</strain>
    </source>
</reference>
<dbReference type="GeneID" id="37272239"/>
<feature type="region of interest" description="Disordered" evidence="1">
    <location>
        <begin position="485"/>
        <end position="861"/>
    </location>
</feature>
<dbReference type="RefSeq" id="XP_025600177.1">
    <property type="nucleotide sequence ID" value="XM_025744695.1"/>
</dbReference>
<feature type="compositionally biased region" description="Basic and acidic residues" evidence="1">
    <location>
        <begin position="1434"/>
        <end position="1451"/>
    </location>
</feature>
<evidence type="ECO:0000313" key="4">
    <source>
        <dbReference type="Proteomes" id="UP000245946"/>
    </source>
</evidence>
<feature type="compositionally biased region" description="Acidic residues" evidence="1">
    <location>
        <begin position="1402"/>
        <end position="1411"/>
    </location>
</feature>
<feature type="compositionally biased region" description="Low complexity" evidence="1">
    <location>
        <begin position="91"/>
        <end position="128"/>
    </location>
</feature>
<feature type="region of interest" description="Disordered" evidence="1">
    <location>
        <begin position="873"/>
        <end position="900"/>
    </location>
</feature>
<feature type="compositionally biased region" description="Low complexity" evidence="1">
    <location>
        <begin position="1069"/>
        <end position="1080"/>
    </location>
</feature>
<feature type="compositionally biased region" description="Basic and acidic residues" evidence="1">
    <location>
        <begin position="1412"/>
        <end position="1422"/>
    </location>
</feature>
<feature type="compositionally biased region" description="Low complexity" evidence="1">
    <location>
        <begin position="18"/>
        <end position="40"/>
    </location>
</feature>
<feature type="compositionally biased region" description="Acidic residues" evidence="1">
    <location>
        <begin position="285"/>
        <end position="294"/>
    </location>
</feature>
<dbReference type="EMBL" id="KZ819287">
    <property type="protein sequence ID" value="PWN99898.1"/>
    <property type="molecule type" value="Genomic_DNA"/>
</dbReference>
<dbReference type="InterPro" id="IPR018564">
    <property type="entry name" value="Repl_chkpnt_MRC1_dom"/>
</dbReference>
<evidence type="ECO:0000313" key="3">
    <source>
        <dbReference type="EMBL" id="PWN99898.1"/>
    </source>
</evidence>
<gene>
    <name evidence="3" type="ORF">FA09DRAFT_345434</name>
</gene>
<feature type="compositionally biased region" description="Low complexity" evidence="1">
    <location>
        <begin position="880"/>
        <end position="898"/>
    </location>
</feature>
<feature type="compositionally biased region" description="Basic and acidic residues" evidence="1">
    <location>
        <begin position="348"/>
        <end position="366"/>
    </location>
</feature>
<feature type="compositionally biased region" description="Basic and acidic residues" evidence="1">
    <location>
        <begin position="693"/>
        <end position="708"/>
    </location>
</feature>
<feature type="compositionally biased region" description="Acidic residues" evidence="1">
    <location>
        <begin position="1423"/>
        <end position="1433"/>
    </location>
</feature>
<sequence length="1655" mass="175471">MSSAGVLPPAPARTTYGRARPAPEASPSAPSSPPLRAVLSDFDSDGERAESSCPTALSPGSDHQPAPKAPAAAPRLHLEEAADDDEEDPDAFLARFRAKRLAAAGAAPSSSGDARPGLSSDLSSVPPSSNAPHDVVATRASPGSTSRAAARPLRKGGVAGRMRSRAGQPAALRVSPSDVSSEEDASDGSYSSPRKQGKARRAKKAVGSAAPSGSEDDDPVSDGSDGGAHPSPLLAQKLQREDEAAQQRRAKLLHMAAQARAKQGHADADAGHESAGDVSSSSDVQIDDERDPLDDVLSVLERKKLPGKSAKAARSKERRPAHADHKRAGGSHLALTSKVKAPKPLSKQQKEEMHRMTARLERDQKTKAVKAQPVAERKTYGISDLLTRIGGQDSLRPPAIARPRPAPVSDPIEADAPSSSLRAAPQVSHPEAHARAADRRDTLAGRDFGQASRISPALQSPATSDDELPDAADIFSAAVAAKAKRERASNLQLIKQRALEAAQRRSEKGKASTRRSALSDDSDLEIERDLSPAPAAARTPAAMLARSRASDARANHRGSPGAPSSDPPGSDDWVTDSQLRAAGRTFGAAAALAAGHASPVSAHRRARAHEQGRQVDGVPESIEGSEAPRAVTSRRSNPPLAVTQHQLNETMLRRAQQQNLRSRTAKEATSKGATQPQKVEKGVESAPVSYAEQVRRMLERSSARKQLVEEQQSGVAAADDDDDDDPDWDESADMVVDDVVLLGSGSEAEAVESADGDASDASEDVDVRRSAAIVAADSEEEDSDKENSQPTSSQPCAPLRSADDDEDETVFAPLPRGRGTRLVLSDDEADAESSVSTVRTPFAALPADSPGRGRKSASSADAITMAPSANFEGGMTQWFQPTAAAQPHAASSAPRQASVSPNISRAGSFVLGGGGFTQLFQPTAAPAVRRPSSPSPQGASSLLAPSAGAASNASVFGQFFESTQVGAPPRGESLDIIGRLQVESQSMPPPTTTGDAFAALRRAQADEAAAPTASALPSLSYSESDAAHLDAQAERARAEQQLAANKAPMQYINRHGFFTQTRPGDDDSGQSQSQSQSQSQAALWDATQAPEGSRLSAPESAAAGASGESIQDQSSAAGPAVSAPSRKRFRRARQESDDDEEPATRPSGSGSARASRSPSARAAQSPQADELGSDEEAEDLDEEEEDLQLGSQDSLPKDAFTVLREAASRRSAGPETKKRTNAFVEGEAEESDEDNEGRVRRGNGGLQGIFSDDGESGNEDDEDEEDDGKDLEGLMNDEKEEDEALKDRLALARYQEDIDKDDAAALALHEKAVRGGLRTGRRGRARDAGDLGDVLDDDWDEEDLLRRAQGLRAPLAKKRKLEGTDGMDLLAQSEESQAFVRTYVETHRNEDELDQYAFLAGGEEEASEDEEVRTRAPRHDSDEASDNDDLDDDGPQRERITHRDLVRQIREQRRKRKSGAVLDEDDEAALAAQQAEAEAQRRADPFYDSDEEMSSLHAPVINDRLAAKARSMRDGPSDGSRMAFERRGPGAGGDDDEEESQSAMSMLLQRGPRRGTQTEQERMRRLQSEWKEEPAWDQARGSAGARRGAGGASSSVTSFGSRPAARSGESKRAASTLAPARGALARAHMRKSDSESLLAGLDIVMKRSGRVEESQ</sequence>
<feature type="compositionally biased region" description="Acidic residues" evidence="1">
    <location>
        <begin position="1171"/>
        <end position="1187"/>
    </location>
</feature>
<feature type="compositionally biased region" description="Basic and acidic residues" evidence="1">
    <location>
        <begin position="1025"/>
        <end position="1038"/>
    </location>
</feature>
<feature type="compositionally biased region" description="Basic residues" evidence="1">
    <location>
        <begin position="195"/>
        <end position="204"/>
    </location>
</feature>
<dbReference type="Pfam" id="PF09444">
    <property type="entry name" value="MRC1"/>
    <property type="match status" value="1"/>
</dbReference>
<dbReference type="OrthoDB" id="3367102at2759"/>
<feature type="region of interest" description="Disordered" evidence="1">
    <location>
        <begin position="1"/>
        <end position="469"/>
    </location>
</feature>
<feature type="region of interest" description="Disordered" evidence="1">
    <location>
        <begin position="925"/>
        <end position="944"/>
    </location>
</feature>
<feature type="compositionally biased region" description="Polar residues" evidence="1">
    <location>
        <begin position="643"/>
        <end position="662"/>
    </location>
</feature>
<dbReference type="Proteomes" id="UP000245946">
    <property type="component" value="Unassembled WGS sequence"/>
</dbReference>
<feature type="compositionally biased region" description="Acidic residues" evidence="1">
    <location>
        <begin position="718"/>
        <end position="736"/>
    </location>
</feature>
<feature type="compositionally biased region" description="Acidic residues" evidence="1">
    <location>
        <begin position="749"/>
        <end position="764"/>
    </location>
</feature>
<feature type="compositionally biased region" description="Low complexity" evidence="1">
    <location>
        <begin position="581"/>
        <end position="597"/>
    </location>
</feature>
<feature type="compositionally biased region" description="Acidic residues" evidence="1">
    <location>
        <begin position="1252"/>
        <end position="1269"/>
    </location>
</feature>
<feature type="compositionally biased region" description="Low complexity" evidence="1">
    <location>
        <begin position="558"/>
        <end position="572"/>
    </location>
</feature>
<feature type="region of interest" description="Disordered" evidence="1">
    <location>
        <begin position="1008"/>
        <end position="1283"/>
    </location>
</feature>
<feature type="compositionally biased region" description="Low complexity" evidence="1">
    <location>
        <begin position="1096"/>
        <end position="1124"/>
    </location>
</feature>
<feature type="compositionally biased region" description="Basic and acidic residues" evidence="1">
    <location>
        <begin position="430"/>
        <end position="444"/>
    </location>
</feature>
<feature type="region of interest" description="Disordered" evidence="1">
    <location>
        <begin position="1394"/>
        <end position="1655"/>
    </location>
</feature>
<organism evidence="3 4">
    <name type="scientific">Tilletiopsis washingtonensis</name>
    <dbReference type="NCBI Taxonomy" id="58919"/>
    <lineage>
        <taxon>Eukaryota</taxon>
        <taxon>Fungi</taxon>
        <taxon>Dikarya</taxon>
        <taxon>Basidiomycota</taxon>
        <taxon>Ustilaginomycotina</taxon>
        <taxon>Exobasidiomycetes</taxon>
        <taxon>Entylomatales</taxon>
        <taxon>Entylomatales incertae sedis</taxon>
        <taxon>Tilletiopsis</taxon>
    </lineage>
</organism>
<evidence type="ECO:0000259" key="2">
    <source>
        <dbReference type="Pfam" id="PF09444"/>
    </source>
</evidence>
<name>A0A316ZFU1_9BASI</name>
<keyword evidence="4" id="KW-1185">Reference proteome</keyword>
<protein>
    <recommendedName>
        <fullName evidence="2">DNA replication checkpoint mediator MRC1 domain-containing protein</fullName>
    </recommendedName>
</protein>
<feature type="compositionally biased region" description="Low complexity" evidence="1">
    <location>
        <begin position="532"/>
        <end position="545"/>
    </location>
</feature>
<evidence type="ECO:0000256" key="1">
    <source>
        <dbReference type="SAM" id="MobiDB-lite"/>
    </source>
</evidence>
<accession>A0A316ZFU1</accession>
<feature type="compositionally biased region" description="Low complexity" evidence="1">
    <location>
        <begin position="1145"/>
        <end position="1170"/>
    </location>
</feature>
<feature type="domain" description="DNA replication checkpoint mediator MRC1" evidence="2">
    <location>
        <begin position="1217"/>
        <end position="1382"/>
    </location>
</feature>
<proteinExistence type="predicted"/>
<dbReference type="STRING" id="58919.A0A316ZFU1"/>
<feature type="compositionally biased region" description="Acidic residues" evidence="1">
    <location>
        <begin position="1226"/>
        <end position="1235"/>
    </location>
</feature>
<feature type="compositionally biased region" description="Basic and acidic residues" evidence="1">
    <location>
        <begin position="314"/>
        <end position="327"/>
    </location>
</feature>
<feature type="compositionally biased region" description="Acidic residues" evidence="1">
    <location>
        <begin position="81"/>
        <end position="90"/>
    </location>
</feature>
<feature type="compositionally biased region" description="Basic and acidic residues" evidence="1">
    <location>
        <begin position="264"/>
        <end position="275"/>
    </location>
</feature>
<feature type="compositionally biased region" description="Basic and acidic residues" evidence="1">
    <location>
        <begin position="1559"/>
        <end position="1574"/>
    </location>
</feature>